<dbReference type="SUPFAM" id="SSF50630">
    <property type="entry name" value="Acid proteases"/>
    <property type="match status" value="1"/>
</dbReference>
<feature type="region of interest" description="Disordered" evidence="2">
    <location>
        <begin position="561"/>
        <end position="580"/>
    </location>
</feature>
<dbReference type="OrthoDB" id="4074350at2759"/>
<evidence type="ECO:0000313" key="6">
    <source>
        <dbReference type="EMBL" id="OCL12201.1"/>
    </source>
</evidence>
<feature type="domain" description="Peptidase A1" evidence="5">
    <location>
        <begin position="57"/>
        <end position="398"/>
    </location>
</feature>
<evidence type="ECO:0000313" key="7">
    <source>
        <dbReference type="Proteomes" id="UP000250140"/>
    </source>
</evidence>
<keyword evidence="6" id="KW-0645">Protease</keyword>
<dbReference type="GO" id="GO:0000324">
    <property type="term" value="C:fungal-type vacuole"/>
    <property type="evidence" value="ECO:0007669"/>
    <property type="project" value="TreeGrafter"/>
</dbReference>
<comment type="similarity">
    <text evidence="1">Belongs to the peptidase A1 family.</text>
</comment>
<dbReference type="PANTHER" id="PTHR47966">
    <property type="entry name" value="BETA-SITE APP-CLEAVING ENZYME, ISOFORM A-RELATED"/>
    <property type="match status" value="1"/>
</dbReference>
<keyword evidence="6" id="KW-0378">Hydrolase</keyword>
<dbReference type="EMBL" id="KV748909">
    <property type="protein sequence ID" value="OCL12201.1"/>
    <property type="molecule type" value="Genomic_DNA"/>
</dbReference>
<accession>A0A8E2F850</accession>
<dbReference type="Gene3D" id="2.40.70.10">
    <property type="entry name" value="Acid Proteases"/>
    <property type="match status" value="2"/>
</dbReference>
<dbReference type="PROSITE" id="PS51257">
    <property type="entry name" value="PROKAR_LIPOPROTEIN"/>
    <property type="match status" value="1"/>
</dbReference>
<dbReference type="CDD" id="cd05471">
    <property type="entry name" value="pepsin_like"/>
    <property type="match status" value="1"/>
</dbReference>
<dbReference type="PRINTS" id="PR00792">
    <property type="entry name" value="PEPSIN"/>
</dbReference>
<dbReference type="PROSITE" id="PS51767">
    <property type="entry name" value="PEPTIDASE_A1"/>
    <property type="match status" value="1"/>
</dbReference>
<dbReference type="GO" id="GO:0004190">
    <property type="term" value="F:aspartic-type endopeptidase activity"/>
    <property type="evidence" value="ECO:0007669"/>
    <property type="project" value="InterPro"/>
</dbReference>
<evidence type="ECO:0000256" key="2">
    <source>
        <dbReference type="SAM" id="MobiDB-lite"/>
    </source>
</evidence>
<feature type="compositionally biased region" description="Basic and acidic residues" evidence="2">
    <location>
        <begin position="618"/>
        <end position="627"/>
    </location>
</feature>
<dbReference type="InterPro" id="IPR001461">
    <property type="entry name" value="Aspartic_peptidase_A1"/>
</dbReference>
<evidence type="ECO:0000256" key="3">
    <source>
        <dbReference type="SAM" id="Phobius"/>
    </source>
</evidence>
<keyword evidence="3" id="KW-1133">Transmembrane helix</keyword>
<feature type="chain" id="PRO_5034758168" evidence="4">
    <location>
        <begin position="22"/>
        <end position="627"/>
    </location>
</feature>
<sequence length="627" mass="67817">MKALGHGGIGLLLACVPLATTYLYTENIVERRNGNTAPAPVVAGVSQYWEGNDGPWSSFAIQVGKTAQNVRVFPSTASTTTWVVENVGCPSDAPSNCEGSRGGIFNKNTSLTWVPNSIFEIGIEENLGFDVFGDLGFDTVTLGWLGSGGPTVEHSTVAGIGDTTLTWLGVLGLNPRPTNFSTFVNNPQVSFIQALRNQNAIPSVSWSYTAGASYRFSKVYGSLVIGGYDTSRFTYSNITFPFYEDISRDLLVGIQKITSDATNRPLLSDGIFAFIDSTIPYIYLPLEACQEFEKAFGLTWNSTSELYLVNGTLHSSLLKSNPNVTFTLGTTASGGDTVDIVLPYAAFDLNASWPYVSDTSYYYPLKRATNSTQYTLGRAFLQEAYLIADYERSNFSVFPCKWEANAKSIIVAIPSINDTTTPNNTTTPATPHSAKSSTSIGLIVGIIVGALAVIAIASFLIWYFFRRRLCCGKPSELDADETARTAAAAATPQAQPLKAVPGGELDSTAIHELSSHHKFGVLEAPGGIEAYAKMSEMEGETPGTYGGHAREVFEMDADMPAMPSPHNTSPSSSQRLLMETQDLSTSRHVETVEMSNRFIHGKEDQVRRSEAGSRISRLHVEEGGLDR</sequence>
<feature type="compositionally biased region" description="Polar residues" evidence="2">
    <location>
        <begin position="565"/>
        <end position="580"/>
    </location>
</feature>
<feature type="transmembrane region" description="Helical" evidence="3">
    <location>
        <begin position="440"/>
        <end position="465"/>
    </location>
</feature>
<protein>
    <submittedName>
        <fullName evidence="6">Acid protease</fullName>
    </submittedName>
</protein>
<dbReference type="Pfam" id="PF00026">
    <property type="entry name" value="Asp"/>
    <property type="match status" value="1"/>
</dbReference>
<dbReference type="Proteomes" id="UP000250140">
    <property type="component" value="Unassembled WGS sequence"/>
</dbReference>
<dbReference type="AlphaFoldDB" id="A0A8E2F850"/>
<dbReference type="InterPro" id="IPR034164">
    <property type="entry name" value="Pepsin-like_dom"/>
</dbReference>
<keyword evidence="7" id="KW-1185">Reference proteome</keyword>
<dbReference type="InterPro" id="IPR021109">
    <property type="entry name" value="Peptidase_aspartic_dom_sf"/>
</dbReference>
<dbReference type="GO" id="GO:0006508">
    <property type="term" value="P:proteolysis"/>
    <property type="evidence" value="ECO:0007669"/>
    <property type="project" value="UniProtKB-KW"/>
</dbReference>
<keyword evidence="4" id="KW-0732">Signal</keyword>
<gene>
    <name evidence="6" type="ORF">AOQ84DRAFT_334678</name>
</gene>
<reference evidence="6 7" key="1">
    <citation type="journal article" date="2016" name="Nat. Commun.">
        <title>Ectomycorrhizal ecology is imprinted in the genome of the dominant symbiotic fungus Cenococcum geophilum.</title>
        <authorList>
            <consortium name="DOE Joint Genome Institute"/>
            <person name="Peter M."/>
            <person name="Kohler A."/>
            <person name="Ohm R.A."/>
            <person name="Kuo A."/>
            <person name="Krutzmann J."/>
            <person name="Morin E."/>
            <person name="Arend M."/>
            <person name="Barry K.W."/>
            <person name="Binder M."/>
            <person name="Choi C."/>
            <person name="Clum A."/>
            <person name="Copeland A."/>
            <person name="Grisel N."/>
            <person name="Haridas S."/>
            <person name="Kipfer T."/>
            <person name="LaButti K."/>
            <person name="Lindquist E."/>
            <person name="Lipzen A."/>
            <person name="Maire R."/>
            <person name="Meier B."/>
            <person name="Mihaltcheva S."/>
            <person name="Molinier V."/>
            <person name="Murat C."/>
            <person name="Poggeler S."/>
            <person name="Quandt C.A."/>
            <person name="Sperisen C."/>
            <person name="Tritt A."/>
            <person name="Tisserant E."/>
            <person name="Crous P.W."/>
            <person name="Henrissat B."/>
            <person name="Nehls U."/>
            <person name="Egli S."/>
            <person name="Spatafora J.W."/>
            <person name="Grigoriev I.V."/>
            <person name="Martin F.M."/>
        </authorList>
    </citation>
    <scope>NUCLEOTIDE SEQUENCE [LARGE SCALE GENOMIC DNA]</scope>
    <source>
        <strain evidence="6 7">CBS 207.34</strain>
    </source>
</reference>
<evidence type="ECO:0000256" key="1">
    <source>
        <dbReference type="ARBA" id="ARBA00007447"/>
    </source>
</evidence>
<proteinExistence type="inferred from homology"/>
<feature type="signal peptide" evidence="4">
    <location>
        <begin position="1"/>
        <end position="21"/>
    </location>
</feature>
<dbReference type="InterPro" id="IPR033121">
    <property type="entry name" value="PEPTIDASE_A1"/>
</dbReference>
<dbReference type="CDD" id="cd12087">
    <property type="entry name" value="TM_EGFR-like"/>
    <property type="match status" value="1"/>
</dbReference>
<evidence type="ECO:0000256" key="4">
    <source>
        <dbReference type="SAM" id="SignalP"/>
    </source>
</evidence>
<name>A0A8E2F850_9PEZI</name>
<keyword evidence="3" id="KW-0472">Membrane</keyword>
<dbReference type="PANTHER" id="PTHR47966:SF51">
    <property type="entry name" value="BETA-SITE APP-CLEAVING ENZYME, ISOFORM A-RELATED"/>
    <property type="match status" value="1"/>
</dbReference>
<organism evidence="6 7">
    <name type="scientific">Glonium stellatum</name>
    <dbReference type="NCBI Taxonomy" id="574774"/>
    <lineage>
        <taxon>Eukaryota</taxon>
        <taxon>Fungi</taxon>
        <taxon>Dikarya</taxon>
        <taxon>Ascomycota</taxon>
        <taxon>Pezizomycotina</taxon>
        <taxon>Dothideomycetes</taxon>
        <taxon>Pleosporomycetidae</taxon>
        <taxon>Gloniales</taxon>
        <taxon>Gloniaceae</taxon>
        <taxon>Glonium</taxon>
    </lineage>
</organism>
<evidence type="ECO:0000259" key="5">
    <source>
        <dbReference type="PROSITE" id="PS51767"/>
    </source>
</evidence>
<keyword evidence="3" id="KW-0812">Transmembrane</keyword>
<feature type="region of interest" description="Disordered" evidence="2">
    <location>
        <begin position="603"/>
        <end position="627"/>
    </location>
</feature>